<dbReference type="EMBL" id="CP022114">
    <property type="protein sequence ID" value="ASG62430.1"/>
    <property type="molecule type" value="Genomic_DNA"/>
</dbReference>
<dbReference type="Proteomes" id="UP000197098">
    <property type="component" value="Chromosome"/>
</dbReference>
<name>A0A248KF47_9ENTR</name>
<gene>
    <name evidence="1" type="ORF">CEW81_00450</name>
</gene>
<sequence length="465" mass="53533">MTQEPFAPDELIFLVKIKDLALTLSLTKLDTVVDAIKRCVLEYQHCIPDEKPALDFIEQLIITSEKETTRNDISQFLTHLSIFWEWMVLRRPLDLIYVGQKKNFTLIEGIPCHTSLRCTQYIFTDEKTSEDALAKLSLSRPVLLVDNQGEQRVGGGKYLGLINIEVAGPLLGHRNDVLGILRKNIDMVSILNNNLRKLKNETDLNKVILGSSFAYFGMHDALLTRAVNLSIASGDAEYNKTLVEYCISECNVKNFVIVIGFFELFHKMSKGENGYFYLASEFLKDNDILYASTNIQKKPFLFHHDREPLIDLLQIDVTSWLAKREIGQLRERASLTPEKSLSTDFTYSSEFTRRETEYFARFYEREGVAESNKLIFQHIVEQVKQVQGRIYFVIQPFTPLYNEIFHPAMRQETKDFLATIADGESSFCIDLSEDTDFAPEDYSDAHHLNFTGAQKLYRKLAWLQL</sequence>
<organism evidence="1 2">
    <name type="scientific">Kluyvera genomosp. 3</name>
    <dbReference type="NCBI Taxonomy" id="2774055"/>
    <lineage>
        <taxon>Bacteria</taxon>
        <taxon>Pseudomonadati</taxon>
        <taxon>Pseudomonadota</taxon>
        <taxon>Gammaproteobacteria</taxon>
        <taxon>Enterobacterales</taxon>
        <taxon>Enterobacteriaceae</taxon>
        <taxon>Kluyvera</taxon>
    </lineage>
</organism>
<evidence type="ECO:0000313" key="1">
    <source>
        <dbReference type="EMBL" id="ASG62430.1"/>
    </source>
</evidence>
<proteinExistence type="predicted"/>
<reference evidence="1 2" key="1">
    <citation type="submission" date="2017-06" db="EMBL/GenBank/DDBJ databases">
        <title>Origin of plasmid-mediated fosfomycin resistance gene fosA3.</title>
        <authorList>
            <person name="Ito R."/>
            <person name="Pacey M.P."/>
            <person name="Doi Y."/>
        </authorList>
    </citation>
    <scope>NUCLEOTIDE SEQUENCE [LARGE SCALE GENOMIC DNA]</scope>
    <source>
        <strain evidence="1 2">YDC799</strain>
    </source>
</reference>
<dbReference type="AlphaFoldDB" id="A0A248KF47"/>
<protein>
    <submittedName>
        <fullName evidence="1">Uncharacterized protein</fullName>
    </submittedName>
</protein>
<accession>A0A248KF47</accession>
<evidence type="ECO:0000313" key="2">
    <source>
        <dbReference type="Proteomes" id="UP000197098"/>
    </source>
</evidence>